<evidence type="ECO:0000313" key="6">
    <source>
        <dbReference type="Proteomes" id="UP000448867"/>
    </source>
</evidence>
<evidence type="ECO:0000259" key="4">
    <source>
        <dbReference type="SMART" id="SM01317"/>
    </source>
</evidence>
<dbReference type="OrthoDB" id="2375606at2"/>
<proteinExistence type="predicted"/>
<dbReference type="SUPFAM" id="SSF55890">
    <property type="entry name" value="Sporulation response regulatory protein Spo0B"/>
    <property type="match status" value="1"/>
</dbReference>
<dbReference type="EMBL" id="WKKI01000004">
    <property type="protein sequence ID" value="MRX71412.1"/>
    <property type="molecule type" value="Genomic_DNA"/>
</dbReference>
<keyword evidence="1" id="KW-0597">Phosphoprotein</keyword>
<keyword evidence="6" id="KW-1185">Reference proteome</keyword>
<dbReference type="Pfam" id="PF14689">
    <property type="entry name" value="SPOB_a"/>
    <property type="match status" value="1"/>
</dbReference>
<evidence type="ECO:0000256" key="1">
    <source>
        <dbReference type="ARBA" id="ARBA00022553"/>
    </source>
</evidence>
<dbReference type="RefSeq" id="WP_154306537.1">
    <property type="nucleotide sequence ID" value="NZ_WKKI01000004.1"/>
</dbReference>
<name>A0A7X2IXR7_9BACI</name>
<gene>
    <name evidence="5" type="ORF">GJU40_04395</name>
</gene>
<dbReference type="Pfam" id="PF14682">
    <property type="entry name" value="SPOB_ab"/>
    <property type="match status" value="1"/>
</dbReference>
<evidence type="ECO:0000313" key="5">
    <source>
        <dbReference type="EMBL" id="MRX71412.1"/>
    </source>
</evidence>
<sequence length="181" mass="20878">MKSNEKIWDVVEILTHSRHDWMNRLQIIKGNMSLNRYDRVEAIIEEIVAEAQNESRLCNMKMNNFAGLLMTFNWENHHFTLEYEILDDSGDASRHDDVLTKWTSGLLNLLDEAVDRCAENHLCITVEMSGGLPRFFFDFNGIINGEEKLKGFFSAELKTRLAVEQYNVASHEMTAMVTISS</sequence>
<reference evidence="5 6" key="1">
    <citation type="submission" date="2019-11" db="EMBL/GenBank/DDBJ databases">
        <title>Bacillus lacus genome.</title>
        <authorList>
            <person name="Allen C.J."/>
            <person name="Newman J.D."/>
        </authorList>
    </citation>
    <scope>NUCLEOTIDE SEQUENCE [LARGE SCALE GENOMIC DNA]</scope>
    <source>
        <strain evidence="5 6">KCTC 33946</strain>
    </source>
</reference>
<organism evidence="5 6">
    <name type="scientific">Metabacillus lacus</name>
    <dbReference type="NCBI Taxonomy" id="1983721"/>
    <lineage>
        <taxon>Bacteria</taxon>
        <taxon>Bacillati</taxon>
        <taxon>Bacillota</taxon>
        <taxon>Bacilli</taxon>
        <taxon>Bacillales</taxon>
        <taxon>Bacillaceae</taxon>
        <taxon>Metabacillus</taxon>
    </lineage>
</organism>
<dbReference type="AlphaFoldDB" id="A0A7X2IXR7"/>
<dbReference type="InterPro" id="IPR016120">
    <property type="entry name" value="Sig_transdc_His_kin_SpoOB"/>
</dbReference>
<keyword evidence="2" id="KW-0808">Transferase</keyword>
<comment type="caution">
    <text evidence="5">The sequence shown here is derived from an EMBL/GenBank/DDBJ whole genome shotgun (WGS) entry which is preliminary data.</text>
</comment>
<dbReference type="InterPro" id="IPR016122">
    <property type="entry name" value="SpoOB_C"/>
</dbReference>
<protein>
    <submittedName>
        <fullName evidence="5">Sporulation protein</fullName>
    </submittedName>
</protein>
<dbReference type="Gene3D" id="1.10.287.130">
    <property type="match status" value="1"/>
</dbReference>
<dbReference type="SMART" id="SM01317">
    <property type="entry name" value="SPOB_ab"/>
    <property type="match status" value="1"/>
</dbReference>
<dbReference type="Proteomes" id="UP000448867">
    <property type="component" value="Unassembled WGS sequence"/>
</dbReference>
<feature type="domain" description="Sporulation initiation phosphotransferase B C-terminal" evidence="4">
    <location>
        <begin position="62"/>
        <end position="175"/>
    </location>
</feature>
<dbReference type="Gene3D" id="3.30.565.30">
    <property type="entry name" value="Sporulation initiation phosphotransferase B (SpoOB), C-terminal domain"/>
    <property type="match status" value="1"/>
</dbReference>
<keyword evidence="3" id="KW-0418">Kinase</keyword>
<evidence type="ECO:0000256" key="3">
    <source>
        <dbReference type="ARBA" id="ARBA00022777"/>
    </source>
</evidence>
<accession>A0A7X2IXR7</accession>
<evidence type="ECO:0000256" key="2">
    <source>
        <dbReference type="ARBA" id="ARBA00022679"/>
    </source>
</evidence>
<dbReference type="InterPro" id="IPR039506">
    <property type="entry name" value="SPOB_a"/>
</dbReference>
<dbReference type="GO" id="GO:0000155">
    <property type="term" value="F:phosphorelay sensor kinase activity"/>
    <property type="evidence" value="ECO:0007669"/>
    <property type="project" value="InterPro"/>
</dbReference>
<dbReference type="InterPro" id="IPR037100">
    <property type="entry name" value="Spo0B_C_sf"/>
</dbReference>